<dbReference type="SUPFAM" id="SSF116726">
    <property type="entry name" value="TrkA C-terminal domain-like"/>
    <property type="match status" value="1"/>
</dbReference>
<keyword evidence="2" id="KW-0812">Transmembrane</keyword>
<dbReference type="Pfam" id="PF07885">
    <property type="entry name" value="Ion_trans_2"/>
    <property type="match status" value="1"/>
</dbReference>
<dbReference type="RefSeq" id="WP_345930253.1">
    <property type="nucleotide sequence ID" value="NZ_JBDIVF010000015.1"/>
</dbReference>
<dbReference type="InterPro" id="IPR050721">
    <property type="entry name" value="Trk_Ktr_HKT_K-transport"/>
</dbReference>
<evidence type="ECO:0000313" key="6">
    <source>
        <dbReference type="Proteomes" id="UP001548590"/>
    </source>
</evidence>
<dbReference type="PANTHER" id="PTHR43833">
    <property type="entry name" value="POTASSIUM CHANNEL PROTEIN 2-RELATED-RELATED"/>
    <property type="match status" value="1"/>
</dbReference>
<dbReference type="InterPro" id="IPR003148">
    <property type="entry name" value="RCK_N"/>
</dbReference>
<protein>
    <submittedName>
        <fullName evidence="5">NAD-binding protein</fullName>
    </submittedName>
</protein>
<dbReference type="PROSITE" id="PS51201">
    <property type="entry name" value="RCK_N"/>
    <property type="match status" value="1"/>
</dbReference>
<dbReference type="Gene3D" id="3.40.50.720">
    <property type="entry name" value="NAD(P)-binding Rossmann-like Domain"/>
    <property type="match status" value="1"/>
</dbReference>
<feature type="transmembrane region" description="Helical" evidence="2">
    <location>
        <begin position="39"/>
        <end position="59"/>
    </location>
</feature>
<dbReference type="Gene3D" id="3.30.70.1450">
    <property type="entry name" value="Regulator of K+ conductance, C-terminal domain"/>
    <property type="match status" value="1"/>
</dbReference>
<dbReference type="PANTHER" id="PTHR43833:SF9">
    <property type="entry name" value="POTASSIUM CHANNEL PROTEIN YUGO-RELATED"/>
    <property type="match status" value="1"/>
</dbReference>
<keyword evidence="2" id="KW-1133">Transmembrane helix</keyword>
<dbReference type="SUPFAM" id="SSF81324">
    <property type="entry name" value="Voltage-gated potassium channels"/>
    <property type="match status" value="1"/>
</dbReference>
<comment type="caution">
    <text evidence="5">The sequence shown here is derived from an EMBL/GenBank/DDBJ whole genome shotgun (WGS) entry which is preliminary data.</text>
</comment>
<feature type="transmembrane region" description="Helical" evidence="2">
    <location>
        <begin position="71"/>
        <end position="90"/>
    </location>
</feature>
<feature type="transmembrane region" description="Helical" evidence="2">
    <location>
        <begin position="96"/>
        <end position="121"/>
    </location>
</feature>
<dbReference type="InterPro" id="IPR036291">
    <property type="entry name" value="NAD(P)-bd_dom_sf"/>
</dbReference>
<dbReference type="Gene3D" id="1.10.287.70">
    <property type="match status" value="1"/>
</dbReference>
<accession>A0ABV2CW46</accession>
<dbReference type="SUPFAM" id="SSF51735">
    <property type="entry name" value="NAD(P)-binding Rossmann-fold domains"/>
    <property type="match status" value="1"/>
</dbReference>
<dbReference type="Proteomes" id="UP001548590">
    <property type="component" value="Unassembled WGS sequence"/>
</dbReference>
<dbReference type="PROSITE" id="PS51202">
    <property type="entry name" value="RCK_C"/>
    <property type="match status" value="1"/>
</dbReference>
<proteinExistence type="predicted"/>
<evidence type="ECO:0000259" key="4">
    <source>
        <dbReference type="PROSITE" id="PS51202"/>
    </source>
</evidence>
<gene>
    <name evidence="5" type="ORF">ABVT11_19085</name>
</gene>
<keyword evidence="6" id="KW-1185">Reference proteome</keyword>
<feature type="domain" description="RCK N-terminal" evidence="3">
    <location>
        <begin position="142"/>
        <end position="261"/>
    </location>
</feature>
<dbReference type="Pfam" id="PF02254">
    <property type="entry name" value="TrkA_N"/>
    <property type="match status" value="1"/>
</dbReference>
<evidence type="ECO:0000313" key="5">
    <source>
        <dbReference type="EMBL" id="MET1491952.1"/>
    </source>
</evidence>
<dbReference type="InterPro" id="IPR006037">
    <property type="entry name" value="RCK_C"/>
</dbReference>
<dbReference type="InterPro" id="IPR013099">
    <property type="entry name" value="K_chnl_dom"/>
</dbReference>
<keyword evidence="2" id="KW-0472">Membrane</keyword>
<reference evidence="5 6" key="1">
    <citation type="submission" date="2024-07" db="EMBL/GenBank/DDBJ databases">
        <title>Uliginosibacterium paludis KCTC:42655.</title>
        <authorList>
            <person name="Kim M.K."/>
        </authorList>
    </citation>
    <scope>NUCLEOTIDE SEQUENCE [LARGE SCALE GENOMIC DNA]</scope>
    <source>
        <strain evidence="5 6">KCTC 42655</strain>
    </source>
</reference>
<dbReference type="InterPro" id="IPR036721">
    <property type="entry name" value="RCK_C_sf"/>
</dbReference>
<organism evidence="5 6">
    <name type="scientific">Uliginosibacterium paludis</name>
    <dbReference type="NCBI Taxonomy" id="1615952"/>
    <lineage>
        <taxon>Bacteria</taxon>
        <taxon>Pseudomonadati</taxon>
        <taxon>Pseudomonadota</taxon>
        <taxon>Betaproteobacteria</taxon>
        <taxon>Rhodocyclales</taxon>
        <taxon>Zoogloeaceae</taxon>
        <taxon>Uliginosibacterium</taxon>
    </lineage>
</organism>
<comment type="subcellular location">
    <subcellularLocation>
        <location evidence="1">Cell membrane</location>
        <topology evidence="1">Multi-pass membrane protein</topology>
    </subcellularLocation>
</comment>
<name>A0ABV2CW46_9RHOO</name>
<evidence type="ECO:0000256" key="2">
    <source>
        <dbReference type="SAM" id="Phobius"/>
    </source>
</evidence>
<dbReference type="EMBL" id="JBEWLZ010000018">
    <property type="protein sequence ID" value="MET1491952.1"/>
    <property type="molecule type" value="Genomic_DNA"/>
</dbReference>
<evidence type="ECO:0000259" key="3">
    <source>
        <dbReference type="PROSITE" id="PS51201"/>
    </source>
</evidence>
<evidence type="ECO:0000256" key="1">
    <source>
        <dbReference type="ARBA" id="ARBA00004651"/>
    </source>
</evidence>
<feature type="domain" description="RCK C-terminal" evidence="4">
    <location>
        <begin position="281"/>
        <end position="363"/>
    </location>
</feature>
<sequence length="363" mass="40578">MRFRFWPFAIRRVGRLATRKPAPAQTRRSSPLNRILQRAWYATLALVLLVLLGTVGFVLIGEGRADLSDALYMTLITISTVGYGEIVPLQGAGGRIFAGLLSLIGFGTVTFLFTSLTFFFFENDFDINLRRHRMRKKIDGLRDHFIVCGYGRVGQNVGTELALSGRPFVALDADHQRLHDVAEREPELVWLHGDATDDPVLIDAGIERARGIFAVSNDDAKNMMIALTAKQLNPSIRVVARCLEARNEAKLAKAGADQVILPDFTGGLRIVAMMIRPRVQHFMEEMLRSDNRIRMEEAVVPAGFVACRLDSLRRFSPNYIIMAVRVGSDWHFNPQGDFELQAGHVLVALTNPAGQQEFERMLG</sequence>